<dbReference type="EMBL" id="AHHD01000734">
    <property type="protein sequence ID" value="EKG09258.1"/>
    <property type="molecule type" value="Genomic_DNA"/>
</dbReference>
<name>K2R4X1_MACPH</name>
<keyword evidence="1" id="KW-0547">Nucleotide-binding</keyword>
<dbReference type="VEuPathDB" id="FungiDB:MPH_13728"/>
<dbReference type="STRING" id="1126212.K2R4X1"/>
<reference evidence="1 2" key="1">
    <citation type="journal article" date="2012" name="BMC Genomics">
        <title>Tools to kill: Genome of one of the most destructive plant pathogenic fungi Macrophomina phaseolina.</title>
        <authorList>
            <person name="Islam M.S."/>
            <person name="Haque M.S."/>
            <person name="Islam M.M."/>
            <person name="Emdad E.M."/>
            <person name="Halim A."/>
            <person name="Hossen Q.M.M."/>
            <person name="Hossain M.Z."/>
            <person name="Ahmed B."/>
            <person name="Rahim S."/>
            <person name="Rahman M.S."/>
            <person name="Alam M.M."/>
            <person name="Hou S."/>
            <person name="Wan X."/>
            <person name="Saito J.A."/>
            <person name="Alam M."/>
        </authorList>
    </citation>
    <scope>NUCLEOTIDE SEQUENCE [LARGE SCALE GENOMIC DNA]</scope>
    <source>
        <strain evidence="1 2">MS6</strain>
    </source>
</reference>
<organism evidence="1 2">
    <name type="scientific">Macrophomina phaseolina (strain MS6)</name>
    <name type="common">Charcoal rot fungus</name>
    <dbReference type="NCBI Taxonomy" id="1126212"/>
    <lineage>
        <taxon>Eukaryota</taxon>
        <taxon>Fungi</taxon>
        <taxon>Dikarya</taxon>
        <taxon>Ascomycota</taxon>
        <taxon>Pezizomycotina</taxon>
        <taxon>Dothideomycetes</taxon>
        <taxon>Dothideomycetes incertae sedis</taxon>
        <taxon>Botryosphaeriales</taxon>
        <taxon>Botryosphaeriaceae</taxon>
        <taxon>Macrophomina</taxon>
    </lineage>
</organism>
<dbReference type="AlphaFoldDB" id="K2R4X1"/>
<dbReference type="OrthoDB" id="3944494at2759"/>
<dbReference type="Proteomes" id="UP000007129">
    <property type="component" value="Unassembled WGS sequence"/>
</dbReference>
<keyword evidence="1" id="KW-0067">ATP-binding</keyword>
<dbReference type="GO" id="GO:0004386">
    <property type="term" value="F:helicase activity"/>
    <property type="evidence" value="ECO:0007669"/>
    <property type="project" value="UniProtKB-KW"/>
</dbReference>
<gene>
    <name evidence="1" type="ORF">MPH_13728</name>
</gene>
<dbReference type="HOGENOM" id="CLU_001104_3_0_1"/>
<protein>
    <submittedName>
        <fullName evidence="1">DNA helicase ATP-dependent RecQ type</fullName>
    </submittedName>
</protein>
<evidence type="ECO:0000313" key="2">
    <source>
        <dbReference type="Proteomes" id="UP000007129"/>
    </source>
</evidence>
<dbReference type="InParanoid" id="K2R4X1"/>
<proteinExistence type="predicted"/>
<sequence length="652" mass="75107">MTRWPRYFDGIEPAQVVPLGYAANPITEPSLYVLTSSLDRVVEQAYQSICEDKISVFDQARINSFIVSQTEKEERMIMVKLQKQTIRAYKDLWKRLLCFAYRTSKPTQPTLVPHRFTTSQLFHLDRAISLVEELAALREVGEDSAATRNEEKETFANLDRACLLLCISLLDHTLRGNHFESVVLSFLAVLGIDEKPGCVFRGPLSYSPDLSKFIKIAQMLVVQRAVLAVEEGAVEHPSDMLDEMRERFMVRGSRTAFDWACRLRAYAKKVVSNTTSLGYIIWSEDGETVAYKDASFSMGTLRDFVAAQLRQAQQELEDLLLLHPEESRKDVVPTFYLHRLRDDHSNSQIGWNVLQDPRNNEQLQAGGDRWLLDRVSRNDWLRDEMLFFTSEKQMRWRKKAVQAYFAKVDQFLERLLLLIHFTSGQPAQGTELMSLQHSNTAQGHHRGIFIEEGLIGTVTSYHKGYNITGSTKIIHRYLPKEISELLVYSLWLVLPFWQKLDVLANKRKDPPSVYLWPKGTGSWDAARLSKVITRETEANLNSRLNIMMYRHIAIAISRQHLTCGGFKRDYGIDKKLADEQASHGSWIAGTIYARGLQEAPGHVEARRREYRAVSREWHRFLGFRVYLGARKRPLEERTDRGNTAFKRVCLDL</sequence>
<evidence type="ECO:0000313" key="1">
    <source>
        <dbReference type="EMBL" id="EKG09258.1"/>
    </source>
</evidence>
<dbReference type="eggNOG" id="KOG0351">
    <property type="taxonomic scope" value="Eukaryota"/>
</dbReference>
<accession>K2R4X1</accession>
<comment type="caution">
    <text evidence="1">The sequence shown here is derived from an EMBL/GenBank/DDBJ whole genome shotgun (WGS) entry which is preliminary data.</text>
</comment>
<keyword evidence="1" id="KW-0378">Hydrolase</keyword>
<keyword evidence="1" id="KW-0347">Helicase</keyword>